<keyword evidence="3" id="KW-0227">DNA damage</keyword>
<keyword evidence="4 8" id="KW-0378">Hydrolase</keyword>
<accession>A0A927E9B3</accession>
<evidence type="ECO:0000256" key="7">
    <source>
        <dbReference type="ARBA" id="ARBA00023239"/>
    </source>
</evidence>
<dbReference type="Gene3D" id="3.90.1680.10">
    <property type="entry name" value="SOS response associated peptidase-like"/>
    <property type="match status" value="1"/>
</dbReference>
<evidence type="ECO:0000256" key="4">
    <source>
        <dbReference type="ARBA" id="ARBA00022801"/>
    </source>
</evidence>
<evidence type="ECO:0000256" key="5">
    <source>
        <dbReference type="ARBA" id="ARBA00023124"/>
    </source>
</evidence>
<dbReference type="Pfam" id="PF02586">
    <property type="entry name" value="SRAP"/>
    <property type="match status" value="1"/>
</dbReference>
<keyword evidence="5" id="KW-0190">Covalent protein-DNA linkage</keyword>
<sequence length="230" mass="26239">MCGRFSQAYSWDEIVAFSQPLTNKLPAEKGNLQPRYNIAPTTMIHIIVKGESGRELREARWGLIPGWHKGGLKDFKLSTFNAKVETVDTSGTFKHAYKGRRCIIPASGFFEWTGEKKDRVPHFFSAADGDLLAFAGLYERFRDPESGEEITTCTMIVREANAWTAQYHDRMPCMLLQRDFDAWLDGSGGMELLKQPPRELREWIVSKRVNKAGEGDDDPRTIEPFKDDLF</sequence>
<organism evidence="10 11">
    <name type="scientific">Bosea spartocytisi</name>
    <dbReference type="NCBI Taxonomy" id="2773451"/>
    <lineage>
        <taxon>Bacteria</taxon>
        <taxon>Pseudomonadati</taxon>
        <taxon>Pseudomonadota</taxon>
        <taxon>Alphaproteobacteria</taxon>
        <taxon>Hyphomicrobiales</taxon>
        <taxon>Boseaceae</taxon>
        <taxon>Bosea</taxon>
    </lineage>
</organism>
<dbReference type="GO" id="GO:0106300">
    <property type="term" value="P:protein-DNA covalent cross-linking repair"/>
    <property type="evidence" value="ECO:0007669"/>
    <property type="project" value="InterPro"/>
</dbReference>
<feature type="region of interest" description="Disordered" evidence="9">
    <location>
        <begin position="211"/>
        <end position="230"/>
    </location>
</feature>
<name>A0A927E9B3_9HYPH</name>
<dbReference type="InterPro" id="IPR003738">
    <property type="entry name" value="SRAP"/>
</dbReference>
<dbReference type="GO" id="GO:0003697">
    <property type="term" value="F:single-stranded DNA binding"/>
    <property type="evidence" value="ECO:0007669"/>
    <property type="project" value="InterPro"/>
</dbReference>
<dbReference type="GO" id="GO:0016829">
    <property type="term" value="F:lyase activity"/>
    <property type="evidence" value="ECO:0007669"/>
    <property type="project" value="UniProtKB-KW"/>
</dbReference>
<comment type="caution">
    <text evidence="10">The sequence shown here is derived from an EMBL/GenBank/DDBJ whole genome shotgun (WGS) entry which is preliminary data.</text>
</comment>
<dbReference type="InterPro" id="IPR036590">
    <property type="entry name" value="SRAP-like"/>
</dbReference>
<keyword evidence="2 8" id="KW-0645">Protease</keyword>
<dbReference type="PANTHER" id="PTHR13604:SF0">
    <property type="entry name" value="ABASIC SITE PROCESSING PROTEIN HMCES"/>
    <property type="match status" value="1"/>
</dbReference>
<evidence type="ECO:0000313" key="11">
    <source>
        <dbReference type="Proteomes" id="UP000619295"/>
    </source>
</evidence>
<dbReference type="EC" id="3.4.-.-" evidence="8"/>
<dbReference type="AlphaFoldDB" id="A0A927E9B3"/>
<gene>
    <name evidence="10" type="ORF">IED13_15570</name>
</gene>
<keyword evidence="6" id="KW-0238">DNA-binding</keyword>
<evidence type="ECO:0000256" key="1">
    <source>
        <dbReference type="ARBA" id="ARBA00008136"/>
    </source>
</evidence>
<comment type="similarity">
    <text evidence="1 8">Belongs to the SOS response-associated peptidase family.</text>
</comment>
<evidence type="ECO:0000256" key="3">
    <source>
        <dbReference type="ARBA" id="ARBA00022763"/>
    </source>
</evidence>
<dbReference type="PANTHER" id="PTHR13604">
    <property type="entry name" value="DC12-RELATED"/>
    <property type="match status" value="1"/>
</dbReference>
<dbReference type="GO" id="GO:0006508">
    <property type="term" value="P:proteolysis"/>
    <property type="evidence" value="ECO:0007669"/>
    <property type="project" value="UniProtKB-KW"/>
</dbReference>
<evidence type="ECO:0000256" key="9">
    <source>
        <dbReference type="SAM" id="MobiDB-lite"/>
    </source>
</evidence>
<dbReference type="SUPFAM" id="SSF143081">
    <property type="entry name" value="BB1717-like"/>
    <property type="match status" value="1"/>
</dbReference>
<protein>
    <recommendedName>
        <fullName evidence="8">Abasic site processing protein</fullName>
        <ecNumber evidence="8">3.4.-.-</ecNumber>
    </recommendedName>
</protein>
<dbReference type="EMBL" id="JACXWY010000009">
    <property type="protein sequence ID" value="MBD3847128.1"/>
    <property type="molecule type" value="Genomic_DNA"/>
</dbReference>
<dbReference type="Proteomes" id="UP000619295">
    <property type="component" value="Unassembled WGS sequence"/>
</dbReference>
<evidence type="ECO:0000256" key="6">
    <source>
        <dbReference type="ARBA" id="ARBA00023125"/>
    </source>
</evidence>
<keyword evidence="7" id="KW-0456">Lyase</keyword>
<proteinExistence type="inferred from homology"/>
<evidence type="ECO:0000256" key="8">
    <source>
        <dbReference type="RuleBase" id="RU364100"/>
    </source>
</evidence>
<evidence type="ECO:0000256" key="2">
    <source>
        <dbReference type="ARBA" id="ARBA00022670"/>
    </source>
</evidence>
<dbReference type="RefSeq" id="WP_191124708.1">
    <property type="nucleotide sequence ID" value="NZ_JACXWY010000009.1"/>
</dbReference>
<keyword evidence="11" id="KW-1185">Reference proteome</keyword>
<evidence type="ECO:0000313" key="10">
    <source>
        <dbReference type="EMBL" id="MBD3847128.1"/>
    </source>
</evidence>
<dbReference type="GO" id="GO:0008233">
    <property type="term" value="F:peptidase activity"/>
    <property type="evidence" value="ECO:0007669"/>
    <property type="project" value="UniProtKB-KW"/>
</dbReference>
<reference evidence="10" key="1">
    <citation type="submission" date="2020-09" db="EMBL/GenBank/DDBJ databases">
        <title>Bosea spartocytisi sp. nov. a root nodule endophyte of Spartocytisus supranubius in the high mountain ecosystem fo the Teide National Park (Canary Islands, Spain).</title>
        <authorList>
            <person name="Pulido-Suarez L."/>
            <person name="Peix A."/>
            <person name="Igual J.M."/>
            <person name="Socas-Perez N."/>
            <person name="Velazquez E."/>
            <person name="Flores-Felix J.D."/>
            <person name="Leon-Barrios M."/>
        </authorList>
    </citation>
    <scope>NUCLEOTIDE SEQUENCE</scope>
    <source>
        <strain evidence="10">SSUT16</strain>
    </source>
</reference>